<reference evidence="5" key="1">
    <citation type="journal article" date="2019" name="Int. J. Syst. Evol. Microbiol.">
        <title>The Global Catalogue of Microorganisms (GCM) 10K type strain sequencing project: providing services to taxonomists for standard genome sequencing and annotation.</title>
        <authorList>
            <consortium name="The Broad Institute Genomics Platform"/>
            <consortium name="The Broad Institute Genome Sequencing Center for Infectious Disease"/>
            <person name="Wu L."/>
            <person name="Ma J."/>
        </authorList>
    </citation>
    <scope>NUCLEOTIDE SEQUENCE [LARGE SCALE GENOMIC DNA]</scope>
    <source>
        <strain evidence="5">JCM 31202</strain>
    </source>
</reference>
<feature type="non-terminal residue" evidence="4">
    <location>
        <position position="643"/>
    </location>
</feature>
<proteinExistence type="predicted"/>
<dbReference type="PANTHER" id="PTHR42736:SF1">
    <property type="entry name" value="PROTEIN-GLUTAMINE GAMMA-GLUTAMYLTRANSFERASE"/>
    <property type="match status" value="1"/>
</dbReference>
<keyword evidence="2" id="KW-0812">Transmembrane</keyword>
<evidence type="ECO:0000313" key="5">
    <source>
        <dbReference type="Proteomes" id="UP001596972"/>
    </source>
</evidence>
<evidence type="ECO:0000259" key="3">
    <source>
        <dbReference type="SMART" id="SM00460"/>
    </source>
</evidence>
<feature type="transmembrane region" description="Helical" evidence="2">
    <location>
        <begin position="59"/>
        <end position="76"/>
    </location>
</feature>
<dbReference type="SMART" id="SM00460">
    <property type="entry name" value="TGc"/>
    <property type="match status" value="1"/>
</dbReference>
<dbReference type="PANTHER" id="PTHR42736">
    <property type="entry name" value="PROTEIN-GLUTAMINE GAMMA-GLUTAMYLTRANSFERASE"/>
    <property type="match status" value="1"/>
</dbReference>
<evidence type="ECO:0000256" key="1">
    <source>
        <dbReference type="SAM" id="MobiDB-lite"/>
    </source>
</evidence>
<feature type="domain" description="Transglutaminase-like" evidence="3">
    <location>
        <begin position="497"/>
        <end position="567"/>
    </location>
</feature>
<keyword evidence="2" id="KW-1133">Transmembrane helix</keyword>
<dbReference type="InterPro" id="IPR021878">
    <property type="entry name" value="TgpA_N"/>
</dbReference>
<feature type="compositionally biased region" description="Basic and acidic residues" evidence="1">
    <location>
        <begin position="331"/>
        <end position="342"/>
    </location>
</feature>
<sequence length="643" mass="66781">MRLRMTMTAALATLAGAVGLAPLFETAGWFAAALGAVLAVAAGGLAARRLRLPVPLQPLAGLLGLLLGLNLFYAAPESLLGVVPTPGSLRHLADLMDAGWGSAHRYAAPVPVLPGIELLTAAGVGVVAVLVDFLAVGLRRAAPAGLPLLAMYSVPAAVRDEGVGWVPFAVGAFGFLALLMADSREQVGGWGPLVARRRWSAPRGTAAGDAAGDPAGGGGDAALPGDLAGTATSGGRRIALGAVAVAVLLPTAVPGLQQRGILDLRGGSGGDTRTVTTPDPLVSLKRELTELDDSVVLTYRTGDPIGPGYLRLYALDRFDGDRWTYSPLRSGPDDRLRERDRLPSPPGLSSGRSREVTTEVSVRGEVRDMTFLPLPYAPTQVSIDGDWRVDAESLMVYSLRDSAGGRDYTVRSAIPQPSGEDLENAGGYPAEIVRRYTALPQTIPQEVRALAREVAEGATSAHDQAVRLQRWFTETGGFVYDLSAPAPKRRSDLVDFLLHSKRGYCEQFAASMALMARILGIPARVAMGYTAGVQSGPDEWTVRSRDAHAWPELYFPGSGWVRFEPTPSGLQGQGTATAPSYSTPMASTGVGTDSGSSSSGDSGSAADGGATAPQGSPSGPAAPRPQDAAAEPRAAEDGFPAVP</sequence>
<evidence type="ECO:0000313" key="4">
    <source>
        <dbReference type="EMBL" id="MFD0906141.1"/>
    </source>
</evidence>
<feature type="transmembrane region" description="Helical" evidence="2">
    <location>
        <begin position="29"/>
        <end position="47"/>
    </location>
</feature>
<feature type="region of interest" description="Disordered" evidence="1">
    <location>
        <begin position="327"/>
        <end position="360"/>
    </location>
</feature>
<dbReference type="InterPro" id="IPR052901">
    <property type="entry name" value="Bact_TGase-like"/>
</dbReference>
<keyword evidence="5" id="KW-1185">Reference proteome</keyword>
<dbReference type="Pfam" id="PF11992">
    <property type="entry name" value="TgpA_N"/>
    <property type="match status" value="1"/>
</dbReference>
<name>A0ABW3F236_9ACTN</name>
<dbReference type="SUPFAM" id="SSF54001">
    <property type="entry name" value="Cysteine proteinases"/>
    <property type="match status" value="1"/>
</dbReference>
<dbReference type="InterPro" id="IPR002931">
    <property type="entry name" value="Transglutaminase-like"/>
</dbReference>
<gene>
    <name evidence="4" type="ORF">ACFQ11_37610</name>
</gene>
<dbReference type="InterPro" id="IPR038765">
    <property type="entry name" value="Papain-like_cys_pep_sf"/>
</dbReference>
<dbReference type="Proteomes" id="UP001596972">
    <property type="component" value="Unassembled WGS sequence"/>
</dbReference>
<feature type="region of interest" description="Disordered" evidence="1">
    <location>
        <begin position="565"/>
        <end position="643"/>
    </location>
</feature>
<evidence type="ECO:0000256" key="2">
    <source>
        <dbReference type="SAM" id="Phobius"/>
    </source>
</evidence>
<feature type="transmembrane region" description="Helical" evidence="2">
    <location>
        <begin position="164"/>
        <end position="181"/>
    </location>
</feature>
<dbReference type="RefSeq" id="WP_378307715.1">
    <property type="nucleotide sequence ID" value="NZ_JBHTJA010000236.1"/>
</dbReference>
<dbReference type="EMBL" id="JBHTJA010000236">
    <property type="protein sequence ID" value="MFD0906141.1"/>
    <property type="molecule type" value="Genomic_DNA"/>
</dbReference>
<accession>A0ABW3F236</accession>
<feature type="compositionally biased region" description="Low complexity" evidence="1">
    <location>
        <begin position="586"/>
        <end position="621"/>
    </location>
</feature>
<keyword evidence="2" id="KW-0472">Membrane</keyword>
<dbReference type="Gene3D" id="3.10.620.30">
    <property type="match status" value="1"/>
</dbReference>
<organism evidence="4 5">
    <name type="scientific">Actinomadura sediminis</name>
    <dbReference type="NCBI Taxonomy" id="1038904"/>
    <lineage>
        <taxon>Bacteria</taxon>
        <taxon>Bacillati</taxon>
        <taxon>Actinomycetota</taxon>
        <taxon>Actinomycetes</taxon>
        <taxon>Streptosporangiales</taxon>
        <taxon>Thermomonosporaceae</taxon>
        <taxon>Actinomadura</taxon>
    </lineage>
</organism>
<feature type="compositionally biased region" description="Polar residues" evidence="1">
    <location>
        <begin position="568"/>
        <end position="585"/>
    </location>
</feature>
<feature type="transmembrane region" description="Helical" evidence="2">
    <location>
        <begin position="112"/>
        <end position="134"/>
    </location>
</feature>
<protein>
    <submittedName>
        <fullName evidence="4">TransglutaminaseTgpA domain-containing protein</fullName>
    </submittedName>
</protein>
<comment type="caution">
    <text evidence="4">The sequence shown here is derived from an EMBL/GenBank/DDBJ whole genome shotgun (WGS) entry which is preliminary data.</text>
</comment>
<dbReference type="Pfam" id="PF01841">
    <property type="entry name" value="Transglut_core"/>
    <property type="match status" value="1"/>
</dbReference>